<organism evidence="1 2">
    <name type="scientific">Trichosporon asahii var. asahii (strain ATCC 90039 / CBS 2479 / JCM 2466 / KCTC 7840 / NBRC 103889/ NCYC 2677 / UAMH 7654)</name>
    <name type="common">Yeast</name>
    <dbReference type="NCBI Taxonomy" id="1186058"/>
    <lineage>
        <taxon>Eukaryota</taxon>
        <taxon>Fungi</taxon>
        <taxon>Dikarya</taxon>
        <taxon>Basidiomycota</taxon>
        <taxon>Agaricomycotina</taxon>
        <taxon>Tremellomycetes</taxon>
        <taxon>Trichosporonales</taxon>
        <taxon>Trichosporonaceae</taxon>
        <taxon>Trichosporon</taxon>
    </lineage>
</organism>
<gene>
    <name evidence="1" type="ORF">A1Q1_05895</name>
</gene>
<dbReference type="VEuPathDB" id="FungiDB:A1Q1_05895"/>
<name>J5SI35_TRIAS</name>
<dbReference type="KEGG" id="tasa:A1Q1_05895"/>
<protein>
    <submittedName>
        <fullName evidence="1">Uncharacterized protein</fullName>
    </submittedName>
</protein>
<accession>J5SI35</accession>
<dbReference type="Proteomes" id="UP000002748">
    <property type="component" value="Unassembled WGS sequence"/>
</dbReference>
<reference evidence="1 2" key="1">
    <citation type="journal article" date="2012" name="Eukaryot. Cell">
        <title>Draft genome sequence of CBS 2479, the standard type strain of Trichosporon asahii.</title>
        <authorList>
            <person name="Yang R.Y."/>
            <person name="Li H.T."/>
            <person name="Zhu H."/>
            <person name="Zhou G.P."/>
            <person name="Wang M."/>
            <person name="Wang L."/>
        </authorList>
    </citation>
    <scope>NUCLEOTIDE SEQUENCE [LARGE SCALE GENOMIC DNA]</scope>
    <source>
        <strain evidence="2">ATCC 90039 / CBS 2479 / JCM 2466 / KCTC 7840 / NCYC 2677 / UAMH 7654</strain>
    </source>
</reference>
<comment type="caution">
    <text evidence="1">The sequence shown here is derived from an EMBL/GenBank/DDBJ whole genome shotgun (WGS) entry which is preliminary data.</text>
</comment>
<dbReference type="AlphaFoldDB" id="J5SI35"/>
<evidence type="ECO:0000313" key="2">
    <source>
        <dbReference type="Proteomes" id="UP000002748"/>
    </source>
</evidence>
<evidence type="ECO:0000313" key="1">
    <source>
        <dbReference type="EMBL" id="EJT45746.1"/>
    </source>
</evidence>
<dbReference type="EMBL" id="ALBS01000322">
    <property type="protein sequence ID" value="EJT45746.1"/>
    <property type="molecule type" value="Genomic_DNA"/>
</dbReference>
<dbReference type="HOGENOM" id="CLU_2098551_0_0_1"/>
<sequence length="116" mass="13312">MTWPHFHFHPGPTMWFCWTPPSPPSPPATPTYICPGNANGENHGMPCDFVEWDGRWKLSYNLFGSGSTEFARVYNVGSYPFCISQSGLYYSMYGDYPKQNEELMGCKYCDRFLPSE</sequence>
<dbReference type="GeneID" id="25989407"/>
<proteinExistence type="predicted"/>
<dbReference type="RefSeq" id="XP_014176579.1">
    <property type="nucleotide sequence ID" value="XM_014321104.1"/>
</dbReference>